<evidence type="ECO:0000313" key="2">
    <source>
        <dbReference type="EMBL" id="CAG8817639.1"/>
    </source>
</evidence>
<proteinExistence type="predicted"/>
<name>A0ABN7W7J8_GIGMA</name>
<sequence>NQVSVNVRKTAKHKKQNVETKTFDKGIKGISLRIHIETKTKNSATSNTIEKAFTKVKLFRDKWKYTRACLASNKFCRTIVDKRIVFCVYRQKVTLNNDYNKSRLNEYSNNSRCKVNNKKRQLGLPELFLVLPNPSKKKKNSPSSFPLPILLLSSLSPPPTLSSLSSSSPLPMLLSLSLYPNKPCSGLCSEQIRSYINRILSTYGSAQRYNIIGKEMFQDKFLNQMKFNFKKLNKEEVLQFNQQIIAESEWFIDHFDKLILARSKLLITQNLIIWFYNLQECVFDLLIVKESLMSRHGTFEQKPVFKELCHIILQATKCEEQNKGLQNLKYSNKRHRSISDDIINNPDLCYENVAHFKRLLDTLHYKGPDMAMTNCMKVKARLQFSSSLDCIVESTLNQNDCIIKTYNDIYNKVSNIKQKNAIAKYIRVPLPKFLPVIVALIPTRNDDSEKIFALHQILIEIAANLELYIISIGSDGAAAEFQAQNLLQATKTKYRVQYRNL</sequence>
<organism evidence="2 3">
    <name type="scientific">Gigaspora margarita</name>
    <dbReference type="NCBI Taxonomy" id="4874"/>
    <lineage>
        <taxon>Eukaryota</taxon>
        <taxon>Fungi</taxon>
        <taxon>Fungi incertae sedis</taxon>
        <taxon>Mucoromycota</taxon>
        <taxon>Glomeromycotina</taxon>
        <taxon>Glomeromycetes</taxon>
        <taxon>Diversisporales</taxon>
        <taxon>Gigasporaceae</taxon>
        <taxon>Gigaspora</taxon>
    </lineage>
</organism>
<protein>
    <submittedName>
        <fullName evidence="2">43690_t:CDS:1</fullName>
    </submittedName>
</protein>
<dbReference type="Proteomes" id="UP000789901">
    <property type="component" value="Unassembled WGS sequence"/>
</dbReference>
<feature type="non-terminal residue" evidence="2">
    <location>
        <position position="1"/>
    </location>
</feature>
<evidence type="ECO:0000259" key="1">
    <source>
        <dbReference type="Pfam" id="PF04516"/>
    </source>
</evidence>
<comment type="caution">
    <text evidence="2">The sequence shown here is derived from an EMBL/GenBank/DDBJ whole genome shotgun (WGS) entry which is preliminary data.</text>
</comment>
<feature type="domain" description="Grh/CP2 DB" evidence="1">
    <location>
        <begin position="24"/>
        <end position="62"/>
    </location>
</feature>
<dbReference type="EMBL" id="CAJVQB010031949">
    <property type="protein sequence ID" value="CAG8817639.1"/>
    <property type="molecule type" value="Genomic_DNA"/>
</dbReference>
<dbReference type="Pfam" id="PF04516">
    <property type="entry name" value="CP2"/>
    <property type="match status" value="1"/>
</dbReference>
<gene>
    <name evidence="2" type="ORF">GMARGA_LOCUS26855</name>
</gene>
<dbReference type="InterPro" id="IPR007604">
    <property type="entry name" value="CP2"/>
</dbReference>
<evidence type="ECO:0000313" key="3">
    <source>
        <dbReference type="Proteomes" id="UP000789901"/>
    </source>
</evidence>
<keyword evidence="3" id="KW-1185">Reference proteome</keyword>
<reference evidence="2 3" key="1">
    <citation type="submission" date="2021-06" db="EMBL/GenBank/DDBJ databases">
        <authorList>
            <person name="Kallberg Y."/>
            <person name="Tangrot J."/>
            <person name="Rosling A."/>
        </authorList>
    </citation>
    <scope>NUCLEOTIDE SEQUENCE [LARGE SCALE GENOMIC DNA]</scope>
    <source>
        <strain evidence="2 3">120-4 pot B 10/14</strain>
    </source>
</reference>
<accession>A0ABN7W7J8</accession>